<reference evidence="5" key="2">
    <citation type="submission" date="2014-07" db="EMBL/GenBank/DDBJ databases">
        <authorList>
            <person name="Hull J."/>
        </authorList>
    </citation>
    <scope>NUCLEOTIDE SEQUENCE</scope>
</reference>
<reference evidence="5" key="1">
    <citation type="journal article" date="2014" name="PLoS ONE">
        <title>Transcriptome-Based Identification of ABC Transporters in the Western Tarnished Plant Bug Lygus hesperus.</title>
        <authorList>
            <person name="Hull J.J."/>
            <person name="Chaney K."/>
            <person name="Geib S.M."/>
            <person name="Fabrick J.A."/>
            <person name="Brent C.S."/>
            <person name="Walsh D."/>
            <person name="Lavine L.C."/>
        </authorList>
    </citation>
    <scope>NUCLEOTIDE SEQUENCE</scope>
</reference>
<dbReference type="EMBL" id="GBHO01016530">
    <property type="protein sequence ID" value="JAG27074.1"/>
    <property type="molecule type" value="Transcribed_RNA"/>
</dbReference>
<feature type="non-terminal residue" evidence="5">
    <location>
        <position position="1"/>
    </location>
</feature>
<dbReference type="Pfam" id="PF05517">
    <property type="entry name" value="p25-alpha"/>
    <property type="match status" value="1"/>
</dbReference>
<dbReference type="PANTHER" id="PTHR12932:SF9">
    <property type="entry name" value="TUBULIN POLYMERIZATION-PROMOTING PROTEIN HOMOLOG"/>
    <property type="match status" value="1"/>
</dbReference>
<evidence type="ECO:0000313" key="6">
    <source>
        <dbReference type="EMBL" id="JAG27074.1"/>
    </source>
</evidence>
<dbReference type="GO" id="GO:0001578">
    <property type="term" value="P:microtubule bundle formation"/>
    <property type="evidence" value="ECO:0007669"/>
    <property type="project" value="TreeGrafter"/>
</dbReference>
<dbReference type="GO" id="GO:0015631">
    <property type="term" value="F:tubulin binding"/>
    <property type="evidence" value="ECO:0007669"/>
    <property type="project" value="InterPro"/>
</dbReference>
<dbReference type="GO" id="GO:0005874">
    <property type="term" value="C:microtubule"/>
    <property type="evidence" value="ECO:0007669"/>
    <property type="project" value="TreeGrafter"/>
</dbReference>
<evidence type="ECO:0000256" key="2">
    <source>
        <dbReference type="ARBA" id="ARBA00069104"/>
    </source>
</evidence>
<feature type="region of interest" description="Disordered" evidence="3">
    <location>
        <begin position="187"/>
        <end position="235"/>
    </location>
</feature>
<feature type="compositionally biased region" description="Basic and acidic residues" evidence="3">
    <location>
        <begin position="195"/>
        <end position="215"/>
    </location>
</feature>
<dbReference type="GO" id="GO:0046785">
    <property type="term" value="P:microtubule polymerization"/>
    <property type="evidence" value="ECO:0007669"/>
    <property type="project" value="InterPro"/>
</dbReference>
<proteinExistence type="inferred from homology"/>
<sequence>TTSVLKKYGGITLYSILRILNVNFPYLFSYYLPTFLKFCPHLAIALLLPNRTMPEFYWRKVHPKGKTYMGEKFENQFHQFSKFGDSKSDGTTITLSQSDKWMKQAKVIDGKTCTTTDTGIAFKKFKSQRLGFADYSKFIEDLAATKKLNAENIKKSMTECGAPGTHSNATKTNAKVNETVARLTDPKKYTGSSKLRFDEQGKGKGIEGRVDRPEESGYVSGYKHKDTFGKTPPPS</sequence>
<evidence type="ECO:0000256" key="3">
    <source>
        <dbReference type="SAM" id="MobiDB-lite"/>
    </source>
</evidence>
<dbReference type="EMBL" id="GBHO01020922">
    <property type="protein sequence ID" value="JAG22682.1"/>
    <property type="molecule type" value="Transcribed_RNA"/>
</dbReference>
<organism evidence="5">
    <name type="scientific">Lygus hesperus</name>
    <name type="common">Western plant bug</name>
    <dbReference type="NCBI Taxonomy" id="30085"/>
    <lineage>
        <taxon>Eukaryota</taxon>
        <taxon>Metazoa</taxon>
        <taxon>Ecdysozoa</taxon>
        <taxon>Arthropoda</taxon>
        <taxon>Hexapoda</taxon>
        <taxon>Insecta</taxon>
        <taxon>Pterygota</taxon>
        <taxon>Neoptera</taxon>
        <taxon>Paraneoptera</taxon>
        <taxon>Hemiptera</taxon>
        <taxon>Heteroptera</taxon>
        <taxon>Panheteroptera</taxon>
        <taxon>Cimicomorpha</taxon>
        <taxon>Miridae</taxon>
        <taxon>Mirini</taxon>
        <taxon>Lygus</taxon>
    </lineage>
</organism>
<dbReference type="InterPro" id="IPR011992">
    <property type="entry name" value="EF-hand-dom_pair"/>
</dbReference>
<dbReference type="FunFam" id="1.10.238.10:FF:000266">
    <property type="entry name" value="TPPP family protein"/>
    <property type="match status" value="1"/>
</dbReference>
<dbReference type="GO" id="GO:0032273">
    <property type="term" value="P:positive regulation of protein polymerization"/>
    <property type="evidence" value="ECO:0007669"/>
    <property type="project" value="TreeGrafter"/>
</dbReference>
<evidence type="ECO:0000313" key="5">
    <source>
        <dbReference type="EMBL" id="JAG22682.1"/>
    </source>
</evidence>
<protein>
    <recommendedName>
        <fullName evidence="2">Tubulin polymerization-promoting protein homolog</fullName>
    </recommendedName>
</protein>
<comment type="similarity">
    <text evidence="1">Belongs to the TPPP family.</text>
</comment>
<accession>A0A0A9XPN6</accession>
<gene>
    <name evidence="5" type="ORF">CM83_54577</name>
    <name evidence="4" type="ORF">CM83_54605</name>
    <name evidence="6" type="ORF">CM83_54611</name>
</gene>
<evidence type="ECO:0000313" key="4">
    <source>
        <dbReference type="EMBL" id="JAG22058.1"/>
    </source>
</evidence>
<dbReference type="SUPFAM" id="SSF47473">
    <property type="entry name" value="EF-hand"/>
    <property type="match status" value="1"/>
</dbReference>
<dbReference type="EMBL" id="GBHO01021546">
    <property type="protein sequence ID" value="JAG22058.1"/>
    <property type="molecule type" value="Transcribed_RNA"/>
</dbReference>
<dbReference type="Gene3D" id="1.10.238.10">
    <property type="entry name" value="EF-hand"/>
    <property type="match status" value="1"/>
</dbReference>
<evidence type="ECO:0000256" key="1">
    <source>
        <dbReference type="ARBA" id="ARBA00010994"/>
    </source>
</evidence>
<dbReference type="AlphaFoldDB" id="A0A0A9XPN6"/>
<name>A0A0A9XPN6_LYGHE</name>
<dbReference type="PANTHER" id="PTHR12932">
    <property type="entry name" value="P25 ALPHA-RELATED"/>
    <property type="match status" value="1"/>
</dbReference>
<dbReference type="InterPro" id="IPR008907">
    <property type="entry name" value="TPP/p25"/>
</dbReference>